<dbReference type="Gene3D" id="3.40.50.150">
    <property type="entry name" value="Vaccinia Virus protein VP39"/>
    <property type="match status" value="1"/>
</dbReference>
<keyword evidence="2" id="KW-0489">Methyltransferase</keyword>
<keyword evidence="3" id="KW-1185">Reference proteome</keyword>
<comment type="caution">
    <text evidence="2">The sequence shown here is derived from an EMBL/GenBank/DDBJ whole genome shotgun (WGS) entry which is preliminary data.</text>
</comment>
<reference evidence="2 3" key="1">
    <citation type="submission" date="2020-07" db="EMBL/GenBank/DDBJ databases">
        <title>Sequencing the genomes of 1000 actinobacteria strains.</title>
        <authorList>
            <person name="Klenk H.-P."/>
        </authorList>
    </citation>
    <scope>NUCLEOTIDE SEQUENCE [LARGE SCALE GENOMIC DNA]</scope>
    <source>
        <strain evidence="2 3">DSM 22083</strain>
    </source>
</reference>
<evidence type="ECO:0000313" key="2">
    <source>
        <dbReference type="EMBL" id="NYE68680.1"/>
    </source>
</evidence>
<gene>
    <name evidence="2" type="ORF">BKA15_000009</name>
</gene>
<dbReference type="SUPFAM" id="SSF53335">
    <property type="entry name" value="S-adenosyl-L-methionine-dependent methyltransferases"/>
    <property type="match status" value="1"/>
</dbReference>
<organism evidence="2 3">
    <name type="scientific">Microlunatus parietis</name>
    <dbReference type="NCBI Taxonomy" id="682979"/>
    <lineage>
        <taxon>Bacteria</taxon>
        <taxon>Bacillati</taxon>
        <taxon>Actinomycetota</taxon>
        <taxon>Actinomycetes</taxon>
        <taxon>Propionibacteriales</taxon>
        <taxon>Propionibacteriaceae</taxon>
        <taxon>Microlunatus</taxon>
    </lineage>
</organism>
<dbReference type="Proteomes" id="UP000569914">
    <property type="component" value="Unassembled WGS sequence"/>
</dbReference>
<feature type="domain" description="Methyltransferase" evidence="1">
    <location>
        <begin position="3"/>
        <end position="81"/>
    </location>
</feature>
<proteinExistence type="predicted"/>
<dbReference type="InterPro" id="IPR041698">
    <property type="entry name" value="Methyltransf_25"/>
</dbReference>
<protein>
    <submittedName>
        <fullName evidence="2">Cyclopropane fatty-acyl-phospholipid synthase-like methyltransferase</fullName>
    </submittedName>
</protein>
<dbReference type="EMBL" id="JACCBU010000001">
    <property type="protein sequence ID" value="NYE68680.1"/>
    <property type="molecule type" value="Genomic_DNA"/>
</dbReference>
<sequence length="143" mass="15674">MATQGLEVLGVGVAATAIEVARSKAVAHGVNVGFLLHDALQLGRLGQVFQAVLDCGLFHTFDDRERRRYVESLAAVTARGGLIHLLCFNDTTPGNGGPRHVSQAEIRSSFSNGWRVVRIDSDRYETKFDNRGSPAWLARIERL</sequence>
<name>A0A7Y9I274_9ACTN</name>
<dbReference type="InterPro" id="IPR029063">
    <property type="entry name" value="SAM-dependent_MTases_sf"/>
</dbReference>
<evidence type="ECO:0000313" key="3">
    <source>
        <dbReference type="Proteomes" id="UP000569914"/>
    </source>
</evidence>
<dbReference type="GO" id="GO:0008168">
    <property type="term" value="F:methyltransferase activity"/>
    <property type="evidence" value="ECO:0007669"/>
    <property type="project" value="UniProtKB-KW"/>
</dbReference>
<accession>A0A7Y9I274</accession>
<dbReference type="AlphaFoldDB" id="A0A7Y9I274"/>
<dbReference type="Pfam" id="PF13649">
    <property type="entry name" value="Methyltransf_25"/>
    <property type="match status" value="1"/>
</dbReference>
<evidence type="ECO:0000259" key="1">
    <source>
        <dbReference type="Pfam" id="PF13649"/>
    </source>
</evidence>
<keyword evidence="2" id="KW-0808">Transferase</keyword>
<dbReference type="GO" id="GO:0032259">
    <property type="term" value="P:methylation"/>
    <property type="evidence" value="ECO:0007669"/>
    <property type="project" value="UniProtKB-KW"/>
</dbReference>